<dbReference type="PANTHER" id="PTHR39080">
    <property type="entry name" value="50S RIBOSOMAL PROTEIN L28"/>
    <property type="match status" value="1"/>
</dbReference>
<sequence length="62" mass="7017">MKCEMCGKTPTYGHNVSHSKRRTNRVWMPNIHSAKVTVNGAEVRMKLCTRCIRSQAKLAKTA</sequence>
<dbReference type="GO" id="GO:0006412">
    <property type="term" value="P:translation"/>
    <property type="evidence" value="ECO:0007669"/>
    <property type="project" value="UniProtKB-UniRule"/>
</dbReference>
<keyword evidence="3 5" id="KW-0687">Ribonucleoprotein</keyword>
<dbReference type="AlphaFoldDB" id="A0A0V8M2Z0"/>
<dbReference type="RefSeq" id="WP_010936951.1">
    <property type="nucleotide sequence ID" value="NZ_AP017649.1"/>
</dbReference>
<dbReference type="InterPro" id="IPR037147">
    <property type="entry name" value="Ribosomal_bL28_sf"/>
</dbReference>
<dbReference type="Proteomes" id="UP000053577">
    <property type="component" value="Unassembled WGS sequence"/>
</dbReference>
<dbReference type="OrthoDB" id="9805609at2"/>
<dbReference type="InterPro" id="IPR050096">
    <property type="entry name" value="Bacterial_rp_bL28"/>
</dbReference>
<evidence type="ECO:0000256" key="4">
    <source>
        <dbReference type="ARBA" id="ARBA00035174"/>
    </source>
</evidence>
<dbReference type="PATRIC" id="fig|61435.5.peg.1071"/>
<dbReference type="Gene3D" id="2.30.170.40">
    <property type="entry name" value="Ribosomal protein L28/L24"/>
    <property type="match status" value="1"/>
</dbReference>
<evidence type="ECO:0000256" key="5">
    <source>
        <dbReference type="HAMAP-Rule" id="MF_00373"/>
    </source>
</evidence>
<evidence type="ECO:0000313" key="6">
    <source>
        <dbReference type="EMBL" id="KSV18080.1"/>
    </source>
</evidence>
<dbReference type="PANTHER" id="PTHR39080:SF1">
    <property type="entry name" value="LARGE RIBOSOMAL SUBUNIT PROTEIN BL28A"/>
    <property type="match status" value="1"/>
</dbReference>
<accession>A0A0V8M2Z0</accession>
<keyword evidence="2 5" id="KW-0689">Ribosomal protein</keyword>
<comment type="similarity">
    <text evidence="1 5">Belongs to the bacterial ribosomal protein bL28 family.</text>
</comment>
<evidence type="ECO:0000256" key="3">
    <source>
        <dbReference type="ARBA" id="ARBA00023274"/>
    </source>
</evidence>
<evidence type="ECO:0000256" key="1">
    <source>
        <dbReference type="ARBA" id="ARBA00008760"/>
    </source>
</evidence>
<dbReference type="GO" id="GO:0003735">
    <property type="term" value="F:structural constituent of ribosome"/>
    <property type="evidence" value="ECO:0007669"/>
    <property type="project" value="InterPro"/>
</dbReference>
<dbReference type="GO" id="GO:0005840">
    <property type="term" value="C:ribosome"/>
    <property type="evidence" value="ECO:0007669"/>
    <property type="project" value="UniProtKB-KW"/>
</dbReference>
<dbReference type="HAMAP" id="MF_00373">
    <property type="entry name" value="Ribosomal_bL28"/>
    <property type="match status" value="1"/>
</dbReference>
<dbReference type="SUPFAM" id="SSF143800">
    <property type="entry name" value="L28p-like"/>
    <property type="match status" value="1"/>
</dbReference>
<dbReference type="GO" id="GO:1990904">
    <property type="term" value="C:ribonucleoprotein complex"/>
    <property type="evidence" value="ECO:0007669"/>
    <property type="project" value="UniProtKB-KW"/>
</dbReference>
<protein>
    <recommendedName>
        <fullName evidence="4 5">Large ribosomal subunit protein bL28</fullName>
    </recommendedName>
</protein>
<dbReference type="InterPro" id="IPR001383">
    <property type="entry name" value="Ribosomal_bL28_bact-type"/>
</dbReference>
<dbReference type="GeneID" id="3229428"/>
<name>A0A0V8M2Z0_9CHLR</name>
<gene>
    <name evidence="5" type="primary">rpmB</name>
    <name evidence="6" type="ORF">DA01_05420</name>
</gene>
<organism evidence="6">
    <name type="scientific">Dehalococcoides mccartyi</name>
    <dbReference type="NCBI Taxonomy" id="61435"/>
    <lineage>
        <taxon>Bacteria</taxon>
        <taxon>Bacillati</taxon>
        <taxon>Chloroflexota</taxon>
        <taxon>Dehalococcoidia</taxon>
        <taxon>Dehalococcoidales</taxon>
        <taxon>Dehalococcoidaceae</taxon>
        <taxon>Dehalococcoides</taxon>
    </lineage>
</organism>
<dbReference type="Pfam" id="PF00830">
    <property type="entry name" value="Ribosomal_L28"/>
    <property type="match status" value="1"/>
</dbReference>
<dbReference type="EMBL" id="JGYD01000018">
    <property type="protein sequence ID" value="KSV18080.1"/>
    <property type="molecule type" value="Genomic_DNA"/>
</dbReference>
<proteinExistence type="inferred from homology"/>
<reference evidence="6" key="1">
    <citation type="journal article" date="2015" name="Sci. Rep.">
        <title>A comparative genomics and reductive dehalogenase gene transcription study of two chloroethene-respiring bacteria, Dehalococcoides mccartyi strains MB and 11a.</title>
        <authorList>
            <person name="Low A."/>
            <person name="Shen Z."/>
            <person name="Cheng D."/>
            <person name="Rogers M.J."/>
            <person name="Lee P.K."/>
            <person name="He J."/>
        </authorList>
    </citation>
    <scope>NUCLEOTIDE SEQUENCE [LARGE SCALE GENOMIC DNA]</scope>
    <source>
        <strain evidence="6">MB</strain>
    </source>
</reference>
<dbReference type="InterPro" id="IPR026569">
    <property type="entry name" value="Ribosomal_bL28"/>
</dbReference>
<dbReference type="InterPro" id="IPR034704">
    <property type="entry name" value="Ribosomal_bL28/bL31-like_sf"/>
</dbReference>
<dbReference type="NCBIfam" id="TIGR00009">
    <property type="entry name" value="L28"/>
    <property type="match status" value="1"/>
</dbReference>
<evidence type="ECO:0000256" key="2">
    <source>
        <dbReference type="ARBA" id="ARBA00022980"/>
    </source>
</evidence>
<comment type="caution">
    <text evidence="6">The sequence shown here is derived from an EMBL/GenBank/DDBJ whole genome shotgun (WGS) entry which is preliminary data.</text>
</comment>